<evidence type="ECO:0000313" key="1">
    <source>
        <dbReference type="EMBL" id="SHI87883.1"/>
    </source>
</evidence>
<dbReference type="OrthoDB" id="9805172at2"/>
<reference evidence="1 2" key="1">
    <citation type="submission" date="2016-11" db="EMBL/GenBank/DDBJ databases">
        <authorList>
            <person name="Jaros S."/>
            <person name="Januszkiewicz K."/>
            <person name="Wedrychowicz H."/>
        </authorList>
    </citation>
    <scope>NUCLEOTIDE SEQUENCE [LARGE SCALE GENOMIC DNA]</scope>
    <source>
        <strain evidence="1 2">DSM 19022</strain>
    </source>
</reference>
<evidence type="ECO:0000313" key="2">
    <source>
        <dbReference type="Proteomes" id="UP000184442"/>
    </source>
</evidence>
<dbReference type="STRING" id="1122184.SAMN02745176_01650"/>
<keyword evidence="2" id="KW-1185">Reference proteome</keyword>
<proteinExistence type="predicted"/>
<gene>
    <name evidence="1" type="ORF">SAMN02745176_01650</name>
</gene>
<accession>A0A1M6ER25</accession>
<protein>
    <submittedName>
        <fullName evidence="1">Mu-like prophage protein gp36</fullName>
    </submittedName>
</protein>
<name>A0A1M6ER25_9FIRM</name>
<dbReference type="Proteomes" id="UP000184442">
    <property type="component" value="Unassembled WGS sequence"/>
</dbReference>
<organism evidence="1 2">
    <name type="scientific">Lutispora thermophila DSM 19022</name>
    <dbReference type="NCBI Taxonomy" id="1122184"/>
    <lineage>
        <taxon>Bacteria</taxon>
        <taxon>Bacillati</taxon>
        <taxon>Bacillota</taxon>
        <taxon>Clostridia</taxon>
        <taxon>Lutisporales</taxon>
        <taxon>Lutisporaceae</taxon>
        <taxon>Lutispora</taxon>
    </lineage>
</organism>
<dbReference type="Pfam" id="PF07030">
    <property type="entry name" value="Phage_Mu_Gp36"/>
    <property type="match status" value="1"/>
</dbReference>
<dbReference type="AlphaFoldDB" id="A0A1M6ER25"/>
<sequence length="149" mass="16532">MAYCDIAEVRSMLKDDALNTIIGSDYIEDEAEREAKIIPIIEAAIADAGAEIDGYLAKRYTLPLSPVPQVIKKFAKDIAVYNLYSRIGIDENDREKNYLNRYKAAIRFFELLAEGKVEIGAVDTTTAARTGFSVASSPRLFSRDSLKGM</sequence>
<dbReference type="EMBL" id="FQZS01000010">
    <property type="protein sequence ID" value="SHI87883.1"/>
    <property type="molecule type" value="Genomic_DNA"/>
</dbReference>
<dbReference type="InterPro" id="IPR009752">
    <property type="entry name" value="Phage_Mu_GpJ"/>
</dbReference>